<evidence type="ECO:0000313" key="13">
    <source>
        <dbReference type="Proteomes" id="UP000572072"/>
    </source>
</evidence>
<dbReference type="PROSITE" id="PS51257">
    <property type="entry name" value="PROKAR_LIPOPROTEIN"/>
    <property type="match status" value="1"/>
</dbReference>
<dbReference type="PANTHER" id="PTHR34183">
    <property type="entry name" value="ENDOLYTIC PEPTIDOGLYCAN TRANSGLYCOSYLASE RLPA"/>
    <property type="match status" value="1"/>
</dbReference>
<protein>
    <recommendedName>
        <fullName evidence="4">Endolytic peptidoglycan transglycosylase RlpA</fullName>
        <ecNumber evidence="4">4.2.2.-</ecNumber>
    </recommendedName>
</protein>
<dbReference type="SUPFAM" id="SSF50685">
    <property type="entry name" value="Barwin-like endoglucanases"/>
    <property type="match status" value="1"/>
</dbReference>
<keyword evidence="11" id="KW-1185">Reference proteome</keyword>
<evidence type="ECO:0000259" key="7">
    <source>
        <dbReference type="PROSITE" id="PS51724"/>
    </source>
</evidence>
<keyword evidence="4" id="KW-1003">Cell membrane</keyword>
<reference evidence="12" key="2">
    <citation type="submission" date="2019-07" db="EMBL/GenBank/DDBJ databases">
        <title>Complete Genome Sequences of Vibrion rotiferianus strain AM7.</title>
        <authorList>
            <person name="Miyazaki K."/>
            <person name="Wiseschart A."/>
            <person name="Pootanakit K."/>
            <person name="Ishimori K."/>
            <person name="Kitahara K."/>
        </authorList>
    </citation>
    <scope>NUCLEOTIDE SEQUENCE [LARGE SCALE GENOMIC DNA]</scope>
    <source>
        <strain evidence="12">AM7</strain>
    </source>
</reference>
<dbReference type="HAMAP" id="MF_02071">
    <property type="entry name" value="RlpA"/>
    <property type="match status" value="1"/>
</dbReference>
<dbReference type="Proteomes" id="UP000180133">
    <property type="component" value="Unassembled WGS sequence"/>
</dbReference>
<comment type="similarity">
    <text evidence="4 5">Belongs to the RlpA family.</text>
</comment>
<accession>A0A2K7SW38</accession>
<dbReference type="InterPro" id="IPR009009">
    <property type="entry name" value="RlpA-like_DPBB"/>
</dbReference>
<reference evidence="9 13" key="3">
    <citation type="submission" date="2019-08" db="EMBL/GenBank/DDBJ databases">
        <title>Draft genome sequencing and comparative genomics of hatchery-associated Vibrios.</title>
        <authorList>
            <person name="Kehlet-Delgado H."/>
            <person name="Mueller R.S."/>
        </authorList>
    </citation>
    <scope>NUCLEOTIDE SEQUENCE [LARGE SCALE GENOMIC DNA]</scope>
    <source>
        <strain evidence="9 13">00-78-3</strain>
    </source>
</reference>
<dbReference type="InterPro" id="IPR036680">
    <property type="entry name" value="SPOR-like_sf"/>
</dbReference>
<evidence type="ECO:0000313" key="11">
    <source>
        <dbReference type="Proteomes" id="UP000180133"/>
    </source>
</evidence>
<keyword evidence="2 4" id="KW-0456">Lyase</keyword>
<dbReference type="GO" id="GO:0008932">
    <property type="term" value="F:lytic endotransglycosylase activity"/>
    <property type="evidence" value="ECO:0007669"/>
    <property type="project" value="UniProtKB-UniRule"/>
</dbReference>
<organism evidence="9 13">
    <name type="scientific">Vibrio rotiferianus</name>
    <dbReference type="NCBI Taxonomy" id="190895"/>
    <lineage>
        <taxon>Bacteria</taxon>
        <taxon>Pseudomonadati</taxon>
        <taxon>Pseudomonadota</taxon>
        <taxon>Gammaproteobacteria</taxon>
        <taxon>Vibrionales</taxon>
        <taxon>Vibrionaceae</taxon>
        <taxon>Vibrio</taxon>
    </lineage>
</organism>
<dbReference type="InterPro" id="IPR007730">
    <property type="entry name" value="SPOR-like_dom"/>
</dbReference>
<evidence type="ECO:0000313" key="8">
    <source>
        <dbReference type="EMBL" id="BBL88055.1"/>
    </source>
</evidence>
<dbReference type="EC" id="4.2.2.-" evidence="4"/>
<dbReference type="RefSeq" id="WP_010446430.1">
    <property type="nucleotide sequence ID" value="NZ_AP019798.1"/>
</dbReference>
<dbReference type="Proteomes" id="UP000315115">
    <property type="component" value="Chromosome 1"/>
</dbReference>
<evidence type="ECO:0000313" key="10">
    <source>
        <dbReference type="EMBL" id="OHY94047.1"/>
    </source>
</evidence>
<feature type="chain" id="PRO_5044576863" description="Endolytic peptidoglycan transglycosylase RlpA" evidence="6">
    <location>
        <begin position="25"/>
        <end position="265"/>
    </location>
</feature>
<dbReference type="Pfam" id="PF05036">
    <property type="entry name" value="SPOR"/>
    <property type="match status" value="1"/>
</dbReference>
<keyword evidence="4" id="KW-0449">Lipoprotein</keyword>
<reference evidence="10 11" key="1">
    <citation type="submission" date="2016-09" db="EMBL/GenBank/DDBJ databases">
        <title>Isolation, identification and antibiotic sensitivity analysis of bacterial pathogen from juvenile Hippocampus erectus with tail-rotted disease.</title>
        <authorList>
            <person name="Yang Q."/>
        </authorList>
    </citation>
    <scope>NUCLEOTIDE SEQUENCE [LARGE SCALE GENOMIC DNA]</scope>
    <source>
        <strain evidence="10 11">HM-10</strain>
    </source>
</reference>
<dbReference type="NCBIfam" id="TIGR00413">
    <property type="entry name" value="rlpA"/>
    <property type="match status" value="1"/>
</dbReference>
<dbReference type="GO" id="GO:0009279">
    <property type="term" value="C:cell outer membrane"/>
    <property type="evidence" value="ECO:0007669"/>
    <property type="project" value="TreeGrafter"/>
</dbReference>
<dbReference type="PROSITE" id="PS51724">
    <property type="entry name" value="SPOR"/>
    <property type="match status" value="1"/>
</dbReference>
<dbReference type="InterPro" id="IPR034718">
    <property type="entry name" value="RlpA"/>
</dbReference>
<sequence>MQNRSLYSLVFSALILAGCSSQKAQEGRYELESDVAPEKPLSVEHIEDAHPKYEPYSLGGNSNYTLRGQDYKIIRDAKGFKEKGKASWYGEKFQGHLTSNGEIYDMYSMTAAHKTLPLPSFVKVTNTDNGKSTIVRVNDRGPFHEGRIIDLSYAAAFKLDVVKTGTANVEIEVLSFEKPTDEKALAAHPKYVIQVASSKYADRTRTLGSDISQKLDTEIFLESTDDLHRLFVGPFTDYALTQSMLEKVKLLGYPSAFIKKHTTVK</sequence>
<reference evidence="8" key="4">
    <citation type="journal article" date="2020" name="Microbiol. Resour. Announc.">
        <title>Complete Genome Sequence of Vibrio rotiferianus Strain AM7.</title>
        <authorList>
            <person name="Miyazaki K."/>
            <person name="Wiseschart A."/>
            <person name="Pootanakit K."/>
            <person name="Kitahara K."/>
        </authorList>
    </citation>
    <scope>NUCLEOTIDE SEQUENCE</scope>
    <source>
        <strain evidence="8">AM7</strain>
    </source>
</reference>
<dbReference type="GO" id="GO:0005886">
    <property type="term" value="C:plasma membrane"/>
    <property type="evidence" value="ECO:0007669"/>
    <property type="project" value="UniProtKB-SubCell"/>
</dbReference>
<dbReference type="InterPro" id="IPR012997">
    <property type="entry name" value="RplA"/>
</dbReference>
<feature type="domain" description="SPOR" evidence="7">
    <location>
        <begin position="185"/>
        <end position="261"/>
    </location>
</feature>
<dbReference type="Proteomes" id="UP000572072">
    <property type="component" value="Unassembled WGS sequence"/>
</dbReference>
<dbReference type="GO" id="GO:0071555">
    <property type="term" value="P:cell wall organization"/>
    <property type="evidence" value="ECO:0007669"/>
    <property type="project" value="UniProtKB-KW"/>
</dbReference>
<gene>
    <name evidence="4" type="primary">rlpA</name>
    <name evidence="10" type="ORF">BI375_17375</name>
    <name evidence="9" type="ORF">F0262_11095</name>
    <name evidence="8" type="ORF">VroAM7_07080</name>
</gene>
<evidence type="ECO:0000256" key="5">
    <source>
        <dbReference type="RuleBase" id="RU003495"/>
    </source>
</evidence>
<dbReference type="EMBL" id="MKFT01000007">
    <property type="protein sequence ID" value="OHY94047.1"/>
    <property type="molecule type" value="Genomic_DNA"/>
</dbReference>
<evidence type="ECO:0000313" key="12">
    <source>
        <dbReference type="Proteomes" id="UP000315115"/>
    </source>
</evidence>
<name>A0A2K7SW38_9VIBR</name>
<feature type="signal peptide" evidence="6">
    <location>
        <begin position="1"/>
        <end position="24"/>
    </location>
</feature>
<dbReference type="Pfam" id="PF03330">
    <property type="entry name" value="DPBB_1"/>
    <property type="match status" value="1"/>
</dbReference>
<dbReference type="PANTHER" id="PTHR34183:SF1">
    <property type="entry name" value="ENDOLYTIC PEPTIDOGLYCAN TRANSGLYCOSYLASE RLPA"/>
    <property type="match status" value="1"/>
</dbReference>
<dbReference type="OrthoDB" id="9779128at2"/>
<keyword evidence="3 4" id="KW-0961">Cell wall biogenesis/degradation</keyword>
<dbReference type="GO" id="GO:0000270">
    <property type="term" value="P:peptidoglycan metabolic process"/>
    <property type="evidence" value="ECO:0007669"/>
    <property type="project" value="UniProtKB-UniRule"/>
</dbReference>
<proteinExistence type="inferred from homology"/>
<comment type="function">
    <text evidence="4">Lytic transglycosylase with a strong preference for naked glycan strands that lack stem peptides.</text>
</comment>
<dbReference type="SUPFAM" id="SSF110997">
    <property type="entry name" value="Sporulation related repeat"/>
    <property type="match status" value="1"/>
</dbReference>
<dbReference type="AlphaFoldDB" id="A0A2K7SW38"/>
<keyword evidence="4" id="KW-0564">Palmitate</keyword>
<evidence type="ECO:0000256" key="3">
    <source>
        <dbReference type="ARBA" id="ARBA00023316"/>
    </source>
</evidence>
<evidence type="ECO:0000256" key="6">
    <source>
        <dbReference type="SAM" id="SignalP"/>
    </source>
</evidence>
<evidence type="ECO:0000256" key="2">
    <source>
        <dbReference type="ARBA" id="ARBA00023239"/>
    </source>
</evidence>
<dbReference type="CDD" id="cd22268">
    <property type="entry name" value="DPBB_RlpA-like"/>
    <property type="match status" value="1"/>
</dbReference>
<keyword evidence="4" id="KW-0472">Membrane</keyword>
<comment type="subcellular location">
    <subcellularLocation>
        <location evidence="4">Cell membrane</location>
        <topology evidence="4">Lipid-anchor</topology>
    </subcellularLocation>
</comment>
<dbReference type="EMBL" id="VTYN01000009">
    <property type="protein sequence ID" value="NOH48604.1"/>
    <property type="molecule type" value="Genomic_DNA"/>
</dbReference>
<dbReference type="GO" id="GO:0042834">
    <property type="term" value="F:peptidoglycan binding"/>
    <property type="evidence" value="ECO:0007669"/>
    <property type="project" value="InterPro"/>
</dbReference>
<dbReference type="FunFam" id="2.40.40.10:FF:000003">
    <property type="entry name" value="Endolytic peptidoglycan transglycosylase RlpA"/>
    <property type="match status" value="1"/>
</dbReference>
<evidence type="ECO:0000313" key="9">
    <source>
        <dbReference type="EMBL" id="NOH48604.1"/>
    </source>
</evidence>
<dbReference type="InterPro" id="IPR036908">
    <property type="entry name" value="RlpA-like_sf"/>
</dbReference>
<dbReference type="Gene3D" id="2.40.40.10">
    <property type="entry name" value="RlpA-like domain"/>
    <property type="match status" value="1"/>
</dbReference>
<evidence type="ECO:0000256" key="1">
    <source>
        <dbReference type="ARBA" id="ARBA00022729"/>
    </source>
</evidence>
<dbReference type="Gene3D" id="3.30.70.1070">
    <property type="entry name" value="Sporulation related repeat"/>
    <property type="match status" value="1"/>
</dbReference>
<dbReference type="EMBL" id="AP019798">
    <property type="protein sequence ID" value="BBL88055.1"/>
    <property type="molecule type" value="Genomic_DNA"/>
</dbReference>
<keyword evidence="1 6" id="KW-0732">Signal</keyword>
<evidence type="ECO:0000256" key="4">
    <source>
        <dbReference type="HAMAP-Rule" id="MF_02071"/>
    </source>
</evidence>